<dbReference type="CDD" id="cd07521">
    <property type="entry name" value="HAD_FCP1-like"/>
    <property type="match status" value="1"/>
</dbReference>
<dbReference type="Proteomes" id="UP000004095">
    <property type="component" value="Unassembled WGS sequence"/>
</dbReference>
<evidence type="ECO:0000259" key="1">
    <source>
        <dbReference type="PROSITE" id="PS50969"/>
    </source>
</evidence>
<dbReference type="RefSeq" id="WP_002692931.1">
    <property type="nucleotide sequence ID" value="NZ_AAWS01000001.1"/>
</dbReference>
<name>A1ZCM3_MICM2</name>
<comment type="caution">
    <text evidence="2">The sequence shown here is derived from an EMBL/GenBank/DDBJ whole genome shotgun (WGS) entry which is preliminary data.</text>
</comment>
<gene>
    <name evidence="2" type="ORF">M23134_02054</name>
</gene>
<organism evidence="2 3">
    <name type="scientific">Microscilla marina ATCC 23134</name>
    <dbReference type="NCBI Taxonomy" id="313606"/>
    <lineage>
        <taxon>Bacteria</taxon>
        <taxon>Pseudomonadati</taxon>
        <taxon>Bacteroidota</taxon>
        <taxon>Cytophagia</taxon>
        <taxon>Cytophagales</taxon>
        <taxon>Microscillaceae</taxon>
        <taxon>Microscilla</taxon>
    </lineage>
</organism>
<dbReference type="EMBL" id="AAWS01000001">
    <property type="protein sequence ID" value="EAY32025.1"/>
    <property type="molecule type" value="Genomic_DNA"/>
</dbReference>
<dbReference type="InterPro" id="IPR004274">
    <property type="entry name" value="FCP1_dom"/>
</dbReference>
<dbReference type="PROSITE" id="PS50969">
    <property type="entry name" value="FCP1"/>
    <property type="match status" value="1"/>
</dbReference>
<dbReference type="SUPFAM" id="SSF56784">
    <property type="entry name" value="HAD-like"/>
    <property type="match status" value="1"/>
</dbReference>
<evidence type="ECO:0000313" key="3">
    <source>
        <dbReference type="Proteomes" id="UP000004095"/>
    </source>
</evidence>
<dbReference type="InterPro" id="IPR023214">
    <property type="entry name" value="HAD_sf"/>
</dbReference>
<dbReference type="AlphaFoldDB" id="A1ZCM3"/>
<proteinExistence type="predicted"/>
<dbReference type="SMART" id="SM00577">
    <property type="entry name" value="CPDc"/>
    <property type="match status" value="1"/>
</dbReference>
<dbReference type="PANTHER" id="PTHR12210">
    <property type="entry name" value="DULLARD PROTEIN PHOSPHATASE"/>
    <property type="match status" value="1"/>
</dbReference>
<accession>A1ZCM3</accession>
<dbReference type="InterPro" id="IPR036412">
    <property type="entry name" value="HAD-like_sf"/>
</dbReference>
<reference evidence="2 3" key="1">
    <citation type="submission" date="2007-01" db="EMBL/GenBank/DDBJ databases">
        <authorList>
            <person name="Haygood M."/>
            <person name="Podell S."/>
            <person name="Anderson C."/>
            <person name="Hopkinson B."/>
            <person name="Roe K."/>
            <person name="Barbeau K."/>
            <person name="Gaasterland T."/>
            <person name="Ferriera S."/>
            <person name="Johnson J."/>
            <person name="Kravitz S."/>
            <person name="Beeson K."/>
            <person name="Sutton G."/>
            <person name="Rogers Y.-H."/>
            <person name="Friedman R."/>
            <person name="Frazier M."/>
            <person name="Venter J.C."/>
        </authorList>
    </citation>
    <scope>NUCLEOTIDE SEQUENCE [LARGE SCALE GENOMIC DNA]</scope>
    <source>
        <strain evidence="2 3">ATCC 23134</strain>
    </source>
</reference>
<dbReference type="InterPro" id="IPR050365">
    <property type="entry name" value="TIM50"/>
</dbReference>
<dbReference type="Gene3D" id="3.40.50.1000">
    <property type="entry name" value="HAD superfamily/HAD-like"/>
    <property type="match status" value="1"/>
</dbReference>
<keyword evidence="3" id="KW-1185">Reference proteome</keyword>
<dbReference type="eggNOG" id="COG5190">
    <property type="taxonomic scope" value="Bacteria"/>
</dbReference>
<dbReference type="OrthoDB" id="65801at2"/>
<protein>
    <submittedName>
        <fullName evidence="2">Development protein</fullName>
    </submittedName>
</protein>
<sequence length="195" mass="23003">MSKTLLILDLDETLIYTSKTPLINIEPAFTLSAYHYVYKRPYLEEFLYACQQYFELAVWSSAQRNYVNPVVKRVFPQSIPLSFVWSRKRCTFGNLPLHYSLDNHQALGSSQKPSCWFKKLEKVRKRGYSLRKILIVDNSPEKVFFNSANAIYINDFQGDVNDVELMLLKKYLYTLHHVENVQMIEKKDWRNSIST</sequence>
<feature type="domain" description="FCP1 homology" evidence="1">
    <location>
        <begin position="1"/>
        <end position="175"/>
    </location>
</feature>
<evidence type="ECO:0000313" key="2">
    <source>
        <dbReference type="EMBL" id="EAY32025.1"/>
    </source>
</evidence>
<dbReference type="Pfam" id="PF03031">
    <property type="entry name" value="NIF"/>
    <property type="match status" value="1"/>
</dbReference>